<dbReference type="OMA" id="MWVLTEV"/>
<gene>
    <name evidence="2" type="primary">LOC118415292</name>
</gene>
<dbReference type="OrthoDB" id="73161at2759"/>
<evidence type="ECO:0000313" key="1">
    <source>
        <dbReference type="Proteomes" id="UP000001554"/>
    </source>
</evidence>
<dbReference type="GeneID" id="118415292"/>
<organism evidence="1 2">
    <name type="scientific">Branchiostoma floridae</name>
    <name type="common">Florida lancelet</name>
    <name type="synonym">Amphioxus</name>
    <dbReference type="NCBI Taxonomy" id="7739"/>
    <lineage>
        <taxon>Eukaryota</taxon>
        <taxon>Metazoa</taxon>
        <taxon>Chordata</taxon>
        <taxon>Cephalochordata</taxon>
        <taxon>Leptocardii</taxon>
        <taxon>Amphioxiformes</taxon>
        <taxon>Branchiostomatidae</taxon>
        <taxon>Branchiostoma</taxon>
    </lineage>
</organism>
<name>A0A9J7L4C3_BRAFL</name>
<dbReference type="GO" id="GO:0005654">
    <property type="term" value="C:nucleoplasm"/>
    <property type="evidence" value="ECO:0000318"/>
    <property type="project" value="GO_Central"/>
</dbReference>
<dbReference type="PANTHER" id="PTHR31239">
    <property type="entry name" value="NICOLIN 1"/>
    <property type="match status" value="1"/>
</dbReference>
<accession>A0A9J7L4C3</accession>
<dbReference type="InterPro" id="IPR040235">
    <property type="entry name" value="Nicolin-1"/>
</dbReference>
<dbReference type="KEGG" id="bfo:118415292"/>
<dbReference type="Proteomes" id="UP000001554">
    <property type="component" value="Chromosome 5"/>
</dbReference>
<evidence type="ECO:0000313" key="2">
    <source>
        <dbReference type="RefSeq" id="XP_035675678.1"/>
    </source>
</evidence>
<sequence length="232" mass="26127">MTGKPLVCSIRNPHPITIGDPRAEFSSGCAVVDVTFPSTKSVDIGEITFKNNYTALLSIKLKVREENEKEEEEPAESDGETTLTWVTGLKNVQLMPDPHCEDRAQSYYRIKREQLLTPPDNVLSVRLVLQQPSPVWLSFGLDDIKFYSPKDETSELMLSELVNGDMPADDEAMNDIRKRVKENKDIPPVEEISTSLQQMWALSETARINQTEASLGRFDVDGSYDINLLSYT</sequence>
<proteinExistence type="predicted"/>
<keyword evidence="1" id="KW-1185">Reference proteome</keyword>
<dbReference type="PANTHER" id="PTHR31239:SF2">
    <property type="entry name" value="NICOLIN-1"/>
    <property type="match status" value="1"/>
</dbReference>
<reference evidence="1" key="1">
    <citation type="journal article" date="2020" name="Nat. Ecol. Evol.">
        <title>Deeply conserved synteny resolves early events in vertebrate evolution.</title>
        <authorList>
            <person name="Simakov O."/>
            <person name="Marletaz F."/>
            <person name="Yue J.X."/>
            <person name="O'Connell B."/>
            <person name="Jenkins J."/>
            <person name="Brandt A."/>
            <person name="Calef R."/>
            <person name="Tung C.H."/>
            <person name="Huang T.K."/>
            <person name="Schmutz J."/>
            <person name="Satoh N."/>
            <person name="Yu J.K."/>
            <person name="Putnam N.H."/>
            <person name="Green R.E."/>
            <person name="Rokhsar D.S."/>
        </authorList>
    </citation>
    <scope>NUCLEOTIDE SEQUENCE [LARGE SCALE GENOMIC DNA]</scope>
    <source>
        <strain evidence="1">S238N-H82</strain>
    </source>
</reference>
<protein>
    <submittedName>
        <fullName evidence="2">Nicolin-1-like isoform X1</fullName>
    </submittedName>
</protein>
<reference evidence="2" key="2">
    <citation type="submission" date="2025-08" db="UniProtKB">
        <authorList>
            <consortium name="RefSeq"/>
        </authorList>
    </citation>
    <scope>IDENTIFICATION</scope>
    <source>
        <strain evidence="2">S238N-H82</strain>
        <tissue evidence="2">Testes</tissue>
    </source>
</reference>
<dbReference type="RefSeq" id="XP_035675678.1">
    <property type="nucleotide sequence ID" value="XM_035819785.1"/>
</dbReference>
<dbReference type="AlphaFoldDB" id="A0A9J7L4C3"/>